<dbReference type="AlphaFoldDB" id="A0A975KES1"/>
<keyword evidence="1" id="KW-1133">Transmembrane helix</keyword>
<dbReference type="GO" id="GO:0016740">
    <property type="term" value="F:transferase activity"/>
    <property type="evidence" value="ECO:0007669"/>
    <property type="project" value="UniProtKB-KW"/>
</dbReference>
<dbReference type="InterPro" id="IPR050834">
    <property type="entry name" value="Glycosyltransf_2"/>
</dbReference>
<dbReference type="InterPro" id="IPR029044">
    <property type="entry name" value="Nucleotide-diphossugar_trans"/>
</dbReference>
<accession>A0A975KES1</accession>
<evidence type="ECO:0000313" key="4">
    <source>
        <dbReference type="Proteomes" id="UP000679226"/>
    </source>
</evidence>
<feature type="domain" description="Glycosyltransferase 2-like" evidence="2">
    <location>
        <begin position="33"/>
        <end position="198"/>
    </location>
</feature>
<feature type="transmembrane region" description="Helical" evidence="1">
    <location>
        <begin position="315"/>
        <end position="338"/>
    </location>
</feature>
<dbReference type="Gene3D" id="3.90.550.10">
    <property type="entry name" value="Spore Coat Polysaccharide Biosynthesis Protein SpsA, Chain A"/>
    <property type="match status" value="1"/>
</dbReference>
<feature type="transmembrane region" description="Helical" evidence="1">
    <location>
        <begin position="274"/>
        <end position="303"/>
    </location>
</feature>
<name>A0A975KES1_9BACE</name>
<proteinExistence type="predicted"/>
<dbReference type="PANTHER" id="PTHR43685">
    <property type="entry name" value="GLYCOSYLTRANSFERASE"/>
    <property type="match status" value="1"/>
</dbReference>
<dbReference type="SUPFAM" id="SSF53448">
    <property type="entry name" value="Nucleotide-diphospho-sugar transferases"/>
    <property type="match status" value="1"/>
</dbReference>
<reference evidence="3" key="1">
    <citation type="journal article" date="2021" name="PLoS Genet.">
        <title>Mobile Type VI secretion system loci of the gut Bacteroidales display extensive intra-ecosystem transfer, multi-species spread and geographical clustering.</title>
        <authorList>
            <person name="Garcia-Bayona L."/>
            <person name="Coyne M.J."/>
            <person name="Comstock L.E."/>
        </authorList>
    </citation>
    <scope>NUCLEOTIDE SEQUENCE</scope>
    <source>
        <strain evidence="3">CL11T00C20</strain>
    </source>
</reference>
<dbReference type="PANTHER" id="PTHR43685:SF2">
    <property type="entry name" value="GLYCOSYLTRANSFERASE 2-LIKE DOMAIN-CONTAINING PROTEIN"/>
    <property type="match status" value="1"/>
</dbReference>
<sequence>MCGKTTTYHQIKTYLCSIISRNPIKRDRDMRYSVIIPVYNRPDEVDELLQSLTRQSFKDFEVIIVEDGSSVPCKNVADRYQDILNIRYYSKPNSGPGQTRNYGAERSRGEYLIILDSDCILPEDYFQEVEKELQETPADAFGGPDRAHASFTDVQKAINYSMTSFFTTGGIRGGKKKMDKFYPRSFNMGVRREVYEALGGFSRMRFGEDIDFSIRIFKGGYRCRLFPGAWVYHKRRTDLKKFFKQVHNSGIARINLYKKHPDSLKIVHLLPATFTLGVVVLLVGAPFCLYSLLPVALYALLVCTDSAIQNKSLRIGLYSIAASFIQLIGYGTGFWRAWWNRCILGKDEFEAFKKNFYK</sequence>
<organism evidence="3 4">
    <name type="scientific">Bacteroides eggerthii</name>
    <dbReference type="NCBI Taxonomy" id="28111"/>
    <lineage>
        <taxon>Bacteria</taxon>
        <taxon>Pseudomonadati</taxon>
        <taxon>Bacteroidota</taxon>
        <taxon>Bacteroidia</taxon>
        <taxon>Bacteroidales</taxon>
        <taxon>Bacteroidaceae</taxon>
        <taxon>Bacteroides</taxon>
    </lineage>
</organism>
<evidence type="ECO:0000259" key="2">
    <source>
        <dbReference type="Pfam" id="PF00535"/>
    </source>
</evidence>
<keyword evidence="1" id="KW-0812">Transmembrane</keyword>
<dbReference type="InterPro" id="IPR001173">
    <property type="entry name" value="Glyco_trans_2-like"/>
</dbReference>
<evidence type="ECO:0000313" key="3">
    <source>
        <dbReference type="EMBL" id="QUT44705.1"/>
    </source>
</evidence>
<dbReference type="KEGG" id="beg:INE88_01508"/>
<keyword evidence="1" id="KW-0472">Membrane</keyword>
<dbReference type="Pfam" id="PF00535">
    <property type="entry name" value="Glycos_transf_2"/>
    <property type="match status" value="1"/>
</dbReference>
<protein>
    <submittedName>
        <fullName evidence="3">Glycosyl transferase family 2</fullName>
    </submittedName>
</protein>
<evidence type="ECO:0000256" key="1">
    <source>
        <dbReference type="SAM" id="Phobius"/>
    </source>
</evidence>
<dbReference type="Proteomes" id="UP000679226">
    <property type="component" value="Chromosome"/>
</dbReference>
<gene>
    <name evidence="3" type="ORF">INE88_01508</name>
</gene>
<dbReference type="EMBL" id="CP072227">
    <property type="protein sequence ID" value="QUT44705.1"/>
    <property type="molecule type" value="Genomic_DNA"/>
</dbReference>
<keyword evidence="3" id="KW-0808">Transferase</keyword>